<name>B7BAB9_9BACT</name>
<dbReference type="EMBL" id="ABYH01000221">
    <property type="protein sequence ID" value="EEC96622.1"/>
    <property type="molecule type" value="Genomic_DNA"/>
</dbReference>
<organism evidence="1 2">
    <name type="scientific">Parabacteroides johnsonii DSM 18315</name>
    <dbReference type="NCBI Taxonomy" id="537006"/>
    <lineage>
        <taxon>Bacteria</taxon>
        <taxon>Pseudomonadati</taxon>
        <taxon>Bacteroidota</taxon>
        <taxon>Bacteroidia</taxon>
        <taxon>Bacteroidales</taxon>
        <taxon>Tannerellaceae</taxon>
        <taxon>Parabacteroides</taxon>
    </lineage>
</organism>
<dbReference type="HOGENOM" id="CLU_2555212_0_0_10"/>
<comment type="caution">
    <text evidence="1">The sequence shown here is derived from an EMBL/GenBank/DDBJ whole genome shotgun (WGS) entry which is preliminary data.</text>
</comment>
<gene>
    <name evidence="1" type="ORF">PRABACTJOHN_01974</name>
</gene>
<evidence type="ECO:0000313" key="2">
    <source>
        <dbReference type="Proteomes" id="UP000005510"/>
    </source>
</evidence>
<evidence type="ECO:0000313" key="1">
    <source>
        <dbReference type="EMBL" id="EEC96622.1"/>
    </source>
</evidence>
<accession>B7BAB9</accession>
<reference evidence="1 2" key="1">
    <citation type="submission" date="2008-10" db="EMBL/GenBank/DDBJ databases">
        <title>Draft genome sequence of Parabacteroides johnsonii (DSM 18315).</title>
        <authorList>
            <person name="Sudarsanam P."/>
            <person name="Ley R."/>
            <person name="Guruge J."/>
            <person name="Turnbaugh P.J."/>
            <person name="Mahowald M."/>
            <person name="Liep D."/>
            <person name="Gordon J."/>
        </authorList>
    </citation>
    <scope>NUCLEOTIDE SEQUENCE [LARGE SCALE GENOMIC DNA]</scope>
    <source>
        <strain evidence="1 2">DSM 18315</strain>
    </source>
</reference>
<dbReference type="Proteomes" id="UP000005510">
    <property type="component" value="Unassembled WGS sequence"/>
</dbReference>
<protein>
    <recommendedName>
        <fullName evidence="3">Acyltransferase</fullName>
    </recommendedName>
</protein>
<evidence type="ECO:0008006" key="3">
    <source>
        <dbReference type="Google" id="ProtNLM"/>
    </source>
</evidence>
<reference evidence="1 2" key="2">
    <citation type="submission" date="2008-10" db="EMBL/GenBank/DDBJ databases">
        <authorList>
            <person name="Fulton L."/>
            <person name="Clifton S."/>
            <person name="Fulton B."/>
            <person name="Xu J."/>
            <person name="Minx P."/>
            <person name="Pepin K.H."/>
            <person name="Johnson M."/>
            <person name="Bhonagiri V."/>
            <person name="Nash W.E."/>
            <person name="Mardis E.R."/>
            <person name="Wilson R.K."/>
        </authorList>
    </citation>
    <scope>NUCLEOTIDE SEQUENCE [LARGE SCALE GENOMIC DNA]</scope>
    <source>
        <strain evidence="1 2">DSM 18315</strain>
    </source>
</reference>
<proteinExistence type="predicted"/>
<sequence length="82" mass="9311">MKKAISKALLRLAGWKLGPVVEDVPKCVICVAPHTSNWDFIVGKLFYTSIGRNASFLIKKEWFFFPFNLLFDWLGGCACRSL</sequence>
<dbReference type="STRING" id="537006.PRABACTJOHN_01974"/>
<dbReference type="AlphaFoldDB" id="B7BAB9"/>